<dbReference type="EMBL" id="GL377306">
    <property type="protein sequence ID" value="EFI97044.1"/>
    <property type="molecule type" value="Genomic_DNA"/>
</dbReference>
<reference evidence="1 2" key="1">
    <citation type="journal article" date="2010" name="Nat. Biotechnol.">
        <title>Genome sequence of the model mushroom Schizophyllum commune.</title>
        <authorList>
            <person name="Ohm R.A."/>
            <person name="de Jong J.F."/>
            <person name="Lugones L.G."/>
            <person name="Aerts A."/>
            <person name="Kothe E."/>
            <person name="Stajich J.E."/>
            <person name="de Vries R.P."/>
            <person name="Record E."/>
            <person name="Levasseur A."/>
            <person name="Baker S.E."/>
            <person name="Bartholomew K.A."/>
            <person name="Coutinho P.M."/>
            <person name="Erdmann S."/>
            <person name="Fowler T.J."/>
            <person name="Gathman A.C."/>
            <person name="Lombard V."/>
            <person name="Henrissat B."/>
            <person name="Knabe N."/>
            <person name="Kuees U."/>
            <person name="Lilly W.W."/>
            <person name="Lindquist E."/>
            <person name="Lucas S."/>
            <person name="Magnuson J.K."/>
            <person name="Piumi F."/>
            <person name="Raudaskoski M."/>
            <person name="Salamov A."/>
            <person name="Schmutz J."/>
            <person name="Schwarze F.W.M.R."/>
            <person name="vanKuyk P.A."/>
            <person name="Horton J.S."/>
            <person name="Grigoriev I.V."/>
            <person name="Woesten H.A.B."/>
        </authorList>
    </citation>
    <scope>NUCLEOTIDE SEQUENCE [LARGE SCALE GENOMIC DNA]</scope>
    <source>
        <strain evidence="2">H4-8 / FGSC 9210</strain>
    </source>
</reference>
<dbReference type="InParanoid" id="D8Q5X3"/>
<feature type="non-terminal residue" evidence="1">
    <location>
        <position position="75"/>
    </location>
</feature>
<dbReference type="GeneID" id="9596472"/>
<dbReference type="HOGENOM" id="CLU_2672508_0_0_1"/>
<dbReference type="Proteomes" id="UP000007431">
    <property type="component" value="Unassembled WGS sequence"/>
</dbReference>
<dbReference type="VEuPathDB" id="FungiDB:SCHCODRAFT_01151902"/>
<name>D8Q5X3_SCHCM</name>
<dbReference type="RefSeq" id="XP_003031947.1">
    <property type="nucleotide sequence ID" value="XM_003031901.1"/>
</dbReference>
<evidence type="ECO:0000313" key="2">
    <source>
        <dbReference type="Proteomes" id="UP000007431"/>
    </source>
</evidence>
<organism evidence="2">
    <name type="scientific">Schizophyllum commune (strain H4-8 / FGSC 9210)</name>
    <name type="common">Split gill fungus</name>
    <dbReference type="NCBI Taxonomy" id="578458"/>
    <lineage>
        <taxon>Eukaryota</taxon>
        <taxon>Fungi</taxon>
        <taxon>Dikarya</taxon>
        <taxon>Basidiomycota</taxon>
        <taxon>Agaricomycotina</taxon>
        <taxon>Agaricomycetes</taxon>
        <taxon>Agaricomycetidae</taxon>
        <taxon>Agaricales</taxon>
        <taxon>Schizophyllaceae</taxon>
        <taxon>Schizophyllum</taxon>
    </lineage>
</organism>
<accession>D8Q5X3</accession>
<proteinExistence type="predicted"/>
<keyword evidence="2" id="KW-1185">Reference proteome</keyword>
<dbReference type="KEGG" id="scm:SCHCO_01151902"/>
<evidence type="ECO:0000313" key="1">
    <source>
        <dbReference type="EMBL" id="EFI97044.1"/>
    </source>
</evidence>
<sequence>MLENRYLAFNLEDTGHSDAPRHVRDVPMVEENYAPPGASNLVDALMLMQLNWSDTYIVLASGDTLPQCPDGFVPD</sequence>
<gene>
    <name evidence="1" type="ORF">SCHCODRAFT_109367</name>
</gene>
<protein>
    <submittedName>
        <fullName evidence="1">Uncharacterized protein</fullName>
    </submittedName>
</protein>
<dbReference type="AlphaFoldDB" id="D8Q5X3"/>